<dbReference type="OrthoDB" id="6243387at2759"/>
<organism evidence="4 5">
    <name type="scientific">Oryctes borbonicus</name>
    <dbReference type="NCBI Taxonomy" id="1629725"/>
    <lineage>
        <taxon>Eukaryota</taxon>
        <taxon>Metazoa</taxon>
        <taxon>Ecdysozoa</taxon>
        <taxon>Arthropoda</taxon>
        <taxon>Hexapoda</taxon>
        <taxon>Insecta</taxon>
        <taxon>Pterygota</taxon>
        <taxon>Neoptera</taxon>
        <taxon>Endopterygota</taxon>
        <taxon>Coleoptera</taxon>
        <taxon>Polyphaga</taxon>
        <taxon>Scarabaeiformia</taxon>
        <taxon>Scarabaeidae</taxon>
        <taxon>Dynastinae</taxon>
        <taxon>Oryctes</taxon>
    </lineage>
</organism>
<dbReference type="PANTHER" id="PTHR21258">
    <property type="entry name" value="DOCKING PROTEIN RELATED"/>
    <property type="match status" value="1"/>
</dbReference>
<proteinExistence type="predicted"/>
<sequence length="511" mass="57816">MCFGSQQQNTMEDEKSVYSGYLLLPPTGKLVIKKSWQQKYCVLFKSSKSGIERLEIYDDLPASRNSPYKIITLENCIKITQKAPTLFTIITKTAAHDFSTQSEQALKQWMDALQSVAFRDDISKVTIVEDNDLYCSSGEGVFSVKLHTSDASLRCGLEPINYTLVLTSTALQLRSSTDNKLLCTWPYCFIRRYGHKEGKFTFEAGRKCETGEGTFLLEHCNQQEIFRCVASKMKSMKKLLKGESSPALLDCGDNQLHAALIMEPRSRSPLPPSPTTSTSLQDMDVSKTSILSDLWEKRSNPLFKSSRSEAEFLAMKKTEEDSLNGKKRIPQKPPRKNIKVDSFDKDYEVFKKYDKIEYRNNAWQELGLDEINHTENPNPSDDEDDAVYASWGRPKEPTPEPEIPKAPKVITEPSLNETSYDKLNFFGSAIKLSSGKSGYKQVTPAPIVTHQPSPPSFNEYDEVNIIMETARLADDSHLGYALVRKSPKENPVDHQFHNNDPYAIISKPKRV</sequence>
<feature type="domain" description="IRS-type PTB" evidence="3">
    <location>
        <begin position="138"/>
        <end position="243"/>
    </location>
</feature>
<dbReference type="PANTHER" id="PTHR21258:SF62">
    <property type="entry name" value="INSULIN RECEPTOR SUBSTRATE 1"/>
    <property type="match status" value="1"/>
</dbReference>
<keyword evidence="5" id="KW-1185">Reference proteome</keyword>
<feature type="region of interest" description="Disordered" evidence="1">
    <location>
        <begin position="490"/>
        <end position="511"/>
    </location>
</feature>
<dbReference type="Pfam" id="PF02174">
    <property type="entry name" value="IRS"/>
    <property type="match status" value="1"/>
</dbReference>
<dbReference type="InterPro" id="IPR001849">
    <property type="entry name" value="PH_domain"/>
</dbReference>
<dbReference type="Gene3D" id="2.30.29.30">
    <property type="entry name" value="Pleckstrin-homology domain (PH domain)/Phosphotyrosine-binding domain (PTB)"/>
    <property type="match status" value="2"/>
</dbReference>
<feature type="compositionally biased region" description="Basic and acidic residues" evidence="1">
    <location>
        <begin position="393"/>
        <end position="405"/>
    </location>
</feature>
<dbReference type="PROSITE" id="PS51064">
    <property type="entry name" value="IRS_PTB"/>
    <property type="match status" value="1"/>
</dbReference>
<dbReference type="Pfam" id="PF00169">
    <property type="entry name" value="PH"/>
    <property type="match status" value="1"/>
</dbReference>
<dbReference type="SMART" id="SM00233">
    <property type="entry name" value="PH"/>
    <property type="match status" value="1"/>
</dbReference>
<dbReference type="InterPro" id="IPR011993">
    <property type="entry name" value="PH-like_dom_sf"/>
</dbReference>
<dbReference type="InterPro" id="IPR050996">
    <property type="entry name" value="Docking_Protein_DOK"/>
</dbReference>
<dbReference type="EMBL" id="LJIG01016229">
    <property type="protein sequence ID" value="KRT81229.1"/>
    <property type="molecule type" value="Genomic_DNA"/>
</dbReference>
<feature type="domain" description="PH" evidence="2">
    <location>
        <begin position="15"/>
        <end position="118"/>
    </location>
</feature>
<dbReference type="SMART" id="SM01244">
    <property type="entry name" value="IRS"/>
    <property type="match status" value="1"/>
</dbReference>
<evidence type="ECO:0000256" key="1">
    <source>
        <dbReference type="SAM" id="MobiDB-lite"/>
    </source>
</evidence>
<dbReference type="InterPro" id="IPR002404">
    <property type="entry name" value="IRS_PTB"/>
</dbReference>
<dbReference type="GO" id="GO:0005737">
    <property type="term" value="C:cytoplasm"/>
    <property type="evidence" value="ECO:0007669"/>
    <property type="project" value="TreeGrafter"/>
</dbReference>
<dbReference type="SUPFAM" id="SSF50729">
    <property type="entry name" value="PH domain-like"/>
    <property type="match status" value="2"/>
</dbReference>
<reference evidence="4 5" key="1">
    <citation type="submission" date="2015-09" db="EMBL/GenBank/DDBJ databases">
        <title>Draft genome of the scarab beetle Oryctes borbonicus.</title>
        <authorList>
            <person name="Meyer J.M."/>
            <person name="Markov G.V."/>
            <person name="Baskaran P."/>
            <person name="Herrmann M."/>
            <person name="Sommer R.J."/>
            <person name="Roedelsperger C."/>
        </authorList>
    </citation>
    <scope>NUCLEOTIDE SEQUENCE [LARGE SCALE GENOMIC DNA]</scope>
    <source>
        <strain evidence="4">OB123</strain>
        <tissue evidence="4">Whole animal</tissue>
    </source>
</reference>
<dbReference type="GO" id="GO:0007169">
    <property type="term" value="P:cell surface receptor protein tyrosine kinase signaling pathway"/>
    <property type="evidence" value="ECO:0007669"/>
    <property type="project" value="TreeGrafter"/>
</dbReference>
<dbReference type="CDD" id="cd00821">
    <property type="entry name" value="PH"/>
    <property type="match status" value="1"/>
</dbReference>
<name>A0A0T6B2E3_9SCAR</name>
<evidence type="ECO:0000259" key="3">
    <source>
        <dbReference type="PROSITE" id="PS51064"/>
    </source>
</evidence>
<comment type="caution">
    <text evidence="4">The sequence shown here is derived from an EMBL/GenBank/DDBJ whole genome shotgun (WGS) entry which is preliminary data.</text>
</comment>
<dbReference type="GO" id="GO:0007265">
    <property type="term" value="P:Ras protein signal transduction"/>
    <property type="evidence" value="ECO:0007669"/>
    <property type="project" value="TreeGrafter"/>
</dbReference>
<feature type="region of interest" description="Disordered" evidence="1">
    <location>
        <begin position="371"/>
        <end position="410"/>
    </location>
</feature>
<dbReference type="SMART" id="SM00310">
    <property type="entry name" value="PTBI"/>
    <property type="match status" value="1"/>
</dbReference>
<dbReference type="Proteomes" id="UP000051574">
    <property type="component" value="Unassembled WGS sequence"/>
</dbReference>
<accession>A0A0T6B2E3</accession>
<gene>
    <name evidence="4" type="ORF">AMK59_5797</name>
</gene>
<protein>
    <submittedName>
        <fullName evidence="4">Pleckstrin homology domain containing protein</fullName>
    </submittedName>
</protein>
<evidence type="ECO:0000313" key="4">
    <source>
        <dbReference type="EMBL" id="KRT81229.1"/>
    </source>
</evidence>
<dbReference type="AlphaFoldDB" id="A0A0T6B2E3"/>
<dbReference type="PROSITE" id="PS50003">
    <property type="entry name" value="PH_DOMAIN"/>
    <property type="match status" value="1"/>
</dbReference>
<evidence type="ECO:0000313" key="5">
    <source>
        <dbReference type="Proteomes" id="UP000051574"/>
    </source>
</evidence>
<evidence type="ECO:0000259" key="2">
    <source>
        <dbReference type="PROSITE" id="PS50003"/>
    </source>
</evidence>
<dbReference type="GO" id="GO:0043410">
    <property type="term" value="P:positive regulation of MAPK cascade"/>
    <property type="evidence" value="ECO:0007669"/>
    <property type="project" value="TreeGrafter"/>
</dbReference>